<feature type="region of interest" description="Disordered" evidence="2">
    <location>
        <begin position="839"/>
        <end position="858"/>
    </location>
</feature>
<feature type="compositionally biased region" description="Basic and acidic residues" evidence="2">
    <location>
        <begin position="922"/>
        <end position="937"/>
    </location>
</feature>
<protein>
    <submittedName>
        <fullName evidence="3">Uncharacterized protein</fullName>
    </submittedName>
</protein>
<gene>
    <name evidence="3" type="ORF">ACHAWU_007464</name>
</gene>
<feature type="compositionally biased region" description="Low complexity" evidence="2">
    <location>
        <begin position="94"/>
        <end position="107"/>
    </location>
</feature>
<feature type="compositionally biased region" description="Low complexity" evidence="2">
    <location>
        <begin position="1"/>
        <end position="16"/>
    </location>
</feature>
<feature type="coiled-coil region" evidence="1">
    <location>
        <begin position="364"/>
        <end position="395"/>
    </location>
</feature>
<evidence type="ECO:0000256" key="1">
    <source>
        <dbReference type="SAM" id="Coils"/>
    </source>
</evidence>
<feature type="region of interest" description="Disordered" evidence="2">
    <location>
        <begin position="1014"/>
        <end position="1102"/>
    </location>
</feature>
<evidence type="ECO:0000313" key="4">
    <source>
        <dbReference type="Proteomes" id="UP001530293"/>
    </source>
</evidence>
<organism evidence="3 4">
    <name type="scientific">Discostella pseudostelligera</name>
    <dbReference type="NCBI Taxonomy" id="259834"/>
    <lineage>
        <taxon>Eukaryota</taxon>
        <taxon>Sar</taxon>
        <taxon>Stramenopiles</taxon>
        <taxon>Ochrophyta</taxon>
        <taxon>Bacillariophyta</taxon>
        <taxon>Coscinodiscophyceae</taxon>
        <taxon>Thalassiosirophycidae</taxon>
        <taxon>Stephanodiscales</taxon>
        <taxon>Stephanodiscaceae</taxon>
        <taxon>Discostella</taxon>
    </lineage>
</organism>
<dbReference type="AlphaFoldDB" id="A0ABD3MR16"/>
<feature type="compositionally biased region" description="Gly residues" evidence="2">
    <location>
        <begin position="121"/>
        <end position="142"/>
    </location>
</feature>
<evidence type="ECO:0000313" key="3">
    <source>
        <dbReference type="EMBL" id="KAL3766429.1"/>
    </source>
</evidence>
<keyword evidence="1" id="KW-0175">Coiled coil</keyword>
<reference evidence="3 4" key="1">
    <citation type="submission" date="2024-10" db="EMBL/GenBank/DDBJ databases">
        <title>Updated reference genomes for cyclostephanoid diatoms.</title>
        <authorList>
            <person name="Roberts W.R."/>
            <person name="Alverson A.J."/>
        </authorList>
    </citation>
    <scope>NUCLEOTIDE SEQUENCE [LARGE SCALE GENOMIC DNA]</scope>
    <source>
        <strain evidence="3 4">AJA232-27</strain>
    </source>
</reference>
<feature type="compositionally biased region" description="Low complexity" evidence="2">
    <location>
        <begin position="153"/>
        <end position="164"/>
    </location>
</feature>
<feature type="compositionally biased region" description="Low complexity" evidence="2">
    <location>
        <begin position="218"/>
        <end position="266"/>
    </location>
</feature>
<dbReference type="Proteomes" id="UP001530293">
    <property type="component" value="Unassembled WGS sequence"/>
</dbReference>
<name>A0ABD3MR16_9STRA</name>
<evidence type="ECO:0000256" key="2">
    <source>
        <dbReference type="SAM" id="MobiDB-lite"/>
    </source>
</evidence>
<feature type="region of interest" description="Disordered" evidence="2">
    <location>
        <begin position="443"/>
        <end position="464"/>
    </location>
</feature>
<feature type="region of interest" description="Disordered" evidence="2">
    <location>
        <begin position="91"/>
        <end position="266"/>
    </location>
</feature>
<comment type="caution">
    <text evidence="3">The sequence shown here is derived from an EMBL/GenBank/DDBJ whole genome shotgun (WGS) entry which is preliminary data.</text>
</comment>
<proteinExistence type="predicted"/>
<feature type="compositionally biased region" description="Low complexity" evidence="2">
    <location>
        <begin position="30"/>
        <end position="40"/>
    </location>
</feature>
<feature type="compositionally biased region" description="Low complexity" evidence="2">
    <location>
        <begin position="192"/>
        <end position="204"/>
    </location>
</feature>
<feature type="compositionally biased region" description="Low complexity" evidence="2">
    <location>
        <begin position="1014"/>
        <end position="1026"/>
    </location>
</feature>
<dbReference type="EMBL" id="JALLBG020000085">
    <property type="protein sequence ID" value="KAL3766429.1"/>
    <property type="molecule type" value="Genomic_DNA"/>
</dbReference>
<feature type="region of interest" description="Disordered" evidence="2">
    <location>
        <begin position="1"/>
        <end position="52"/>
    </location>
</feature>
<sequence length="1102" mass="124666">MIRVVSSSSPSLSSASFGPIAQASDRELNTIPISSSSTSSSPPPPQLLNINPVDIITKKEEEDGEDNVLGLNTLDVDDAASAIAQSHYSATMMSGTSSSGASNNPNGAGVGGGVSSSSSSAGGGGGGWFGKILGGSGGGGTAGNSQKGVPSSQEQQQQQQQQKQTPPPPPPPPLDDKSIASSATAQSALPYPQQQQQQQPPQQRQDPRLYNAPPWNLQQQQQQQLQQQRQQQPQRQQQQPPPRQTQNQPQSLPMNNNYYNTPNNINNNNMIIDRDTYQSLLYELDESTIREMTLTHQLQNISSYVSSLTCETQYLTDKVDTLSERLADVNANYHASHSRNVELLANCTELSNMVDRLTCELEVNAKAISEREEMERELRAELRRATDELERLACLVETERFEEEKMKFMQDLKEKQLAKRMKKKKKKGGFWAWFFGWGGGDGGGNNKEDGDGDEALLGTDEEERRRAARELSRTTLLHALRTERSNVEELESALSALQRNNSAIVDVVASRDSIISELNDRVAVFEEDKMVLKAALRQLRAEIKEEAPRTEQLVRDLEEARMREVELMDEMEGMVEDHRMEREEWESQLVNLTKEQNKTKEELELIGLYVDQLEDRLANFAIARRELEVREQECERLEKVAKEEADIGEEYKRQLDDLTKEKEEMKALLEELVTERAETRAKVDALTQEINDWKERLDEAERRSEEIKSQSARQLFLKLEEEKVSWEQALQHRLEDERHAWEEEQSKALELALVNEKAKWQAESAQDNEARSKMEQAEIERRLSNEWTTRLERQRLELENQFLHDMQSKLEEERSIWEETKENEINERLSEEKSLWEQEVANAKSNDDGEAPSSSFSEEVERAAAKVFSRLEESGVRFGVSGPSLGELKDLFGNPMNEDVSNDSMDGVSNPIHSVIDEDVSDTEKEVKTVHSVREEQSAVDEDEPTSSESSPSANNPEHRPLDKKWHARASQHLNARQRNIKPPRSVPFRSVRKAFSRSTGLHGLLTPSTVQLRQKMQKQSQQRQQPARNRKDVGGGSNIMDDAAMNSFLHIDDGIVSSEMKEQSDLPLPLSDDEDTDESSWTSRSEVIDWEPPALPEMDDR</sequence>
<feature type="region of interest" description="Disordered" evidence="2">
    <location>
        <begin position="897"/>
        <end position="990"/>
    </location>
</feature>
<accession>A0ABD3MR16</accession>
<feature type="coiled-coil region" evidence="1">
    <location>
        <begin position="480"/>
        <end position="710"/>
    </location>
</feature>
<keyword evidence="4" id="KW-1185">Reference proteome</keyword>